<dbReference type="EMBL" id="OK040790">
    <property type="protein sequence ID" value="UDL15936.1"/>
    <property type="molecule type" value="Genomic_DNA"/>
</dbReference>
<evidence type="ECO:0000256" key="3">
    <source>
        <dbReference type="ARBA" id="ARBA00022801"/>
    </source>
</evidence>
<dbReference type="Proteomes" id="UP000827768">
    <property type="component" value="Segment"/>
</dbReference>
<keyword evidence="2" id="KW-0227">DNA damage</keyword>
<reference evidence="10" key="1">
    <citation type="submission" date="2021-09" db="EMBL/GenBank/DDBJ databases">
        <authorList>
            <person name="Andersen S.H."/>
            <person name="Beall E.A."/>
            <person name="Cappelle B."/>
            <person name="Falteisek K.J."/>
            <person name="Fenske B.A."/>
            <person name="Gansluckner N.W."/>
            <person name="Gilbertson S.M."/>
            <person name="Krings K.J."/>
            <person name="Mobeck M."/>
            <person name="Odeku J.O."/>
            <person name="Poncelet M.E."/>
            <person name="Rohr J.R."/>
            <person name="Rolands L."/>
            <person name="Whipple C.D."/>
            <person name="Whipple E.M."/>
            <person name="Spring A.M."/>
            <person name="Klyczek K."/>
            <person name="Garlena R.A."/>
            <person name="Russell D.A."/>
            <person name="Pope W.H."/>
            <person name="Jacobs-Sera D."/>
            <person name="Hatfull G.F."/>
        </authorList>
    </citation>
    <scope>NUCLEOTIDE SEQUENCE</scope>
</reference>
<dbReference type="SMART" id="SM00382">
    <property type="entry name" value="AAA"/>
    <property type="match status" value="1"/>
</dbReference>
<dbReference type="KEGG" id="vg:80019827"/>
<keyword evidence="1" id="KW-0547">Nucleotide-binding</keyword>
<keyword evidence="6" id="KW-0238">DNA-binding</keyword>
<protein>
    <submittedName>
        <fullName evidence="10">DNA helicase</fullName>
    </submittedName>
</protein>
<keyword evidence="3" id="KW-0378">Hydrolase</keyword>
<evidence type="ECO:0000313" key="11">
    <source>
        <dbReference type="Proteomes" id="UP000827768"/>
    </source>
</evidence>
<evidence type="ECO:0000256" key="6">
    <source>
        <dbReference type="ARBA" id="ARBA00023125"/>
    </source>
</evidence>
<dbReference type="SUPFAM" id="SSF52540">
    <property type="entry name" value="P-loop containing nucleoside triphosphate hydrolases"/>
    <property type="match status" value="2"/>
</dbReference>
<keyword evidence="11" id="KW-1185">Reference proteome</keyword>
<evidence type="ECO:0000256" key="5">
    <source>
        <dbReference type="ARBA" id="ARBA00022840"/>
    </source>
</evidence>
<accession>A0AAE8Y8L2</accession>
<feature type="domain" description="AAA+ ATPase" evidence="9">
    <location>
        <begin position="19"/>
        <end position="323"/>
    </location>
</feature>
<dbReference type="InterPro" id="IPR010285">
    <property type="entry name" value="DNA_helicase_pif1-like_DEAD"/>
</dbReference>
<dbReference type="PANTHER" id="PTHR47642">
    <property type="entry name" value="ATP-DEPENDENT DNA HELICASE"/>
    <property type="match status" value="1"/>
</dbReference>
<evidence type="ECO:0000256" key="4">
    <source>
        <dbReference type="ARBA" id="ARBA00022806"/>
    </source>
</evidence>
<dbReference type="GO" id="GO:0003678">
    <property type="term" value="F:DNA helicase activity"/>
    <property type="evidence" value="ECO:0007669"/>
    <property type="project" value="InterPro"/>
</dbReference>
<name>A0AAE8Y8L2_9CAUD</name>
<evidence type="ECO:0000256" key="2">
    <source>
        <dbReference type="ARBA" id="ARBA00022763"/>
    </source>
</evidence>
<dbReference type="PANTHER" id="PTHR47642:SF5">
    <property type="entry name" value="ATP-DEPENDENT DNA HELICASE"/>
    <property type="match status" value="1"/>
</dbReference>
<keyword evidence="4 10" id="KW-0347">Helicase</keyword>
<evidence type="ECO:0000313" key="10">
    <source>
        <dbReference type="EMBL" id="UDL15936.1"/>
    </source>
</evidence>
<dbReference type="GeneID" id="80019827"/>
<dbReference type="InterPro" id="IPR003593">
    <property type="entry name" value="AAA+_ATPase"/>
</dbReference>
<dbReference type="CDD" id="cd18037">
    <property type="entry name" value="DEXSc_Pif1_like"/>
    <property type="match status" value="1"/>
</dbReference>
<proteinExistence type="predicted"/>
<dbReference type="CDD" id="cd18809">
    <property type="entry name" value="SF1_C_RecD"/>
    <property type="match status" value="1"/>
</dbReference>
<dbReference type="InterPro" id="IPR049163">
    <property type="entry name" value="Pif1-like_2B_dom"/>
</dbReference>
<dbReference type="GO" id="GO:0000723">
    <property type="term" value="P:telomere maintenance"/>
    <property type="evidence" value="ECO:0007669"/>
    <property type="project" value="InterPro"/>
</dbReference>
<evidence type="ECO:0000259" key="9">
    <source>
        <dbReference type="SMART" id="SM00382"/>
    </source>
</evidence>
<dbReference type="Pfam" id="PF21530">
    <property type="entry name" value="Pif1_2B_dom"/>
    <property type="match status" value="1"/>
</dbReference>
<gene>
    <name evidence="10" type="primary">186</name>
    <name evidence="10" type="ORF">SEA_PUMPERNICKEL_186</name>
</gene>
<dbReference type="Pfam" id="PF05970">
    <property type="entry name" value="PIF1"/>
    <property type="match status" value="1"/>
</dbReference>
<keyword evidence="5" id="KW-0067">ATP-binding</keyword>
<keyword evidence="7" id="KW-0234">DNA repair</keyword>
<organism evidence="10 11">
    <name type="scientific">Microbacterium phage Pumpernickel</name>
    <dbReference type="NCBI Taxonomy" id="2885983"/>
    <lineage>
        <taxon>Viruses</taxon>
        <taxon>Duplodnaviria</taxon>
        <taxon>Heunggongvirae</taxon>
        <taxon>Uroviricota</taxon>
        <taxon>Caudoviricetes</taxon>
        <taxon>Pumpernickelvirus</taxon>
        <taxon>Pumpernickelvirus pumpernickel</taxon>
    </lineage>
</organism>
<evidence type="ECO:0000256" key="8">
    <source>
        <dbReference type="ARBA" id="ARBA00023235"/>
    </source>
</evidence>
<evidence type="ECO:0000256" key="7">
    <source>
        <dbReference type="ARBA" id="ARBA00023204"/>
    </source>
</evidence>
<dbReference type="Gene3D" id="3.40.50.300">
    <property type="entry name" value="P-loop containing nucleotide triphosphate hydrolases"/>
    <property type="match status" value="1"/>
</dbReference>
<dbReference type="InterPro" id="IPR027417">
    <property type="entry name" value="P-loop_NTPase"/>
</dbReference>
<dbReference type="InterPro" id="IPR051055">
    <property type="entry name" value="PIF1_helicase"/>
</dbReference>
<keyword evidence="8" id="KW-0413">Isomerase</keyword>
<dbReference type="GO" id="GO:0006281">
    <property type="term" value="P:DNA repair"/>
    <property type="evidence" value="ECO:0007669"/>
    <property type="project" value="InterPro"/>
</dbReference>
<dbReference type="RefSeq" id="YP_010755176.1">
    <property type="nucleotide sequence ID" value="NC_073468.1"/>
</dbReference>
<sequence length="429" mass="47617">MTIALSPEQKRAVNLAVNSRDHIFITGRAGCGKSVVLREIAKRKGEKGVIAASTGIAALNVGGQTLHRLVGVGTALPADLGVDLHRVKSKRLWLNDLETIIIDEISMVSADLMDSIDRMLRYIRGNRSEPFGGLQLVMIGDPYQLPPVATKEDRKYYQSQGYNSPWFFDAQVWEEVGFKTIELQTIFRQNDDTFKDLLNAVRDGSADPEQVGLLNALGARAGKTENALLLGGTNKIVSERNRQGLAKLPGRTHVYEARVSRGFGREEPAERRLELKQGAHVMMLNNDDQDRWVNGSRGIITNVWPDSISVQLDDTEEVVDIGRHAWVPGGTPPDGYADAPKYWQLPVKLAWAVTIHKSQGLSLPEIEVDMGQYGAFEGGQTYVALSRAIDPWGVYFKTPLTMADIKVDPFVKKFFTELERVSEDDSEEV</sequence>
<evidence type="ECO:0000256" key="1">
    <source>
        <dbReference type="ARBA" id="ARBA00022741"/>
    </source>
</evidence>